<feature type="compositionally biased region" description="Basic and acidic residues" evidence="1">
    <location>
        <begin position="162"/>
        <end position="173"/>
    </location>
</feature>
<name>A0A2Z6R0I3_9GLOM</name>
<accession>A0A2Z6R0I3</accession>
<organism evidence="2 3">
    <name type="scientific">Rhizophagus clarus</name>
    <dbReference type="NCBI Taxonomy" id="94130"/>
    <lineage>
        <taxon>Eukaryota</taxon>
        <taxon>Fungi</taxon>
        <taxon>Fungi incertae sedis</taxon>
        <taxon>Mucoromycota</taxon>
        <taxon>Glomeromycotina</taxon>
        <taxon>Glomeromycetes</taxon>
        <taxon>Glomerales</taxon>
        <taxon>Glomeraceae</taxon>
        <taxon>Rhizophagus</taxon>
    </lineage>
</organism>
<dbReference type="AlphaFoldDB" id="A0A2Z6R0I3"/>
<sequence length="196" mass="21990">MNRANVDDPTSPCKYAYKKNLCNYQLLPPTQFKPSTIKKQEQRRLRHETAQSTNIDAALHLDLNYNKHKITCSTSSQYNSLPSHTITPTNFHNLSTPKGHTATLLTIPLQDPKTFEASLLTPPSTPRQANKAQARSLRSASGNITIDQDITIVSADTSNPQDSHEDNAHRLEMQVEGNTSDNTTRKIRKTRKPSKQ</sequence>
<comment type="caution">
    <text evidence="2">The sequence shown here is derived from an EMBL/GenBank/DDBJ whole genome shotgun (WGS) entry which is preliminary data.</text>
</comment>
<keyword evidence="3" id="KW-1185">Reference proteome</keyword>
<evidence type="ECO:0000256" key="1">
    <source>
        <dbReference type="SAM" id="MobiDB-lite"/>
    </source>
</evidence>
<evidence type="ECO:0000313" key="3">
    <source>
        <dbReference type="Proteomes" id="UP000247702"/>
    </source>
</evidence>
<evidence type="ECO:0000313" key="2">
    <source>
        <dbReference type="EMBL" id="GBB90471.1"/>
    </source>
</evidence>
<feature type="compositionally biased region" description="Polar residues" evidence="1">
    <location>
        <begin position="126"/>
        <end position="148"/>
    </location>
</feature>
<feature type="compositionally biased region" description="Basic residues" evidence="1">
    <location>
        <begin position="185"/>
        <end position="196"/>
    </location>
</feature>
<proteinExistence type="predicted"/>
<reference evidence="2 3" key="1">
    <citation type="submission" date="2017-11" db="EMBL/GenBank/DDBJ databases">
        <title>The genome of Rhizophagus clarus HR1 reveals common genetic basis of auxotrophy among arbuscular mycorrhizal fungi.</title>
        <authorList>
            <person name="Kobayashi Y."/>
        </authorList>
    </citation>
    <scope>NUCLEOTIDE SEQUENCE [LARGE SCALE GENOMIC DNA]</scope>
    <source>
        <strain evidence="2 3">HR1</strain>
    </source>
</reference>
<dbReference type="Proteomes" id="UP000247702">
    <property type="component" value="Unassembled WGS sequence"/>
</dbReference>
<gene>
    <name evidence="2" type="ORF">RclHR1_17450002</name>
</gene>
<dbReference type="EMBL" id="BEXD01000830">
    <property type="protein sequence ID" value="GBB90471.1"/>
    <property type="molecule type" value="Genomic_DNA"/>
</dbReference>
<feature type="region of interest" description="Disordered" evidence="1">
    <location>
        <begin position="121"/>
        <end position="196"/>
    </location>
</feature>
<protein>
    <submittedName>
        <fullName evidence="2">Uncharacterized protein</fullName>
    </submittedName>
</protein>